<keyword evidence="4 5" id="KW-0326">Glycosidase</keyword>
<evidence type="ECO:0000313" key="9">
    <source>
        <dbReference type="Proteomes" id="UP001596003"/>
    </source>
</evidence>
<keyword evidence="9" id="KW-1185">Reference proteome</keyword>
<feature type="domain" description="Alpha galactosidase C-terminal" evidence="7">
    <location>
        <begin position="324"/>
        <end position="408"/>
    </location>
</feature>
<dbReference type="Pfam" id="PF17801">
    <property type="entry name" value="Melibiase_C"/>
    <property type="match status" value="1"/>
</dbReference>
<comment type="caution">
    <text evidence="8">The sequence shown here is derived from an EMBL/GenBank/DDBJ whole genome shotgun (WGS) entry which is preliminary data.</text>
</comment>
<evidence type="ECO:0000259" key="7">
    <source>
        <dbReference type="Pfam" id="PF17801"/>
    </source>
</evidence>
<reference evidence="9" key="1">
    <citation type="journal article" date="2019" name="Int. J. Syst. Evol. Microbiol.">
        <title>The Global Catalogue of Microorganisms (GCM) 10K type strain sequencing project: providing services to taxonomists for standard genome sequencing and annotation.</title>
        <authorList>
            <consortium name="The Broad Institute Genomics Platform"/>
            <consortium name="The Broad Institute Genome Sequencing Center for Infectious Disease"/>
            <person name="Wu L."/>
            <person name="Ma J."/>
        </authorList>
    </citation>
    <scope>NUCLEOTIDE SEQUENCE [LARGE SCALE GENOMIC DNA]</scope>
    <source>
        <strain evidence="9">NBRC 103627</strain>
    </source>
</reference>
<dbReference type="EC" id="3.2.1.22" evidence="5"/>
<accession>A0ABV8ZBQ7</accession>
<evidence type="ECO:0000256" key="1">
    <source>
        <dbReference type="ARBA" id="ARBA00009743"/>
    </source>
</evidence>
<keyword evidence="2 6" id="KW-0732">Signal</keyword>
<dbReference type="PRINTS" id="PR00740">
    <property type="entry name" value="GLHYDRLASE27"/>
</dbReference>
<dbReference type="EMBL" id="JBHSFY010000004">
    <property type="protein sequence ID" value="MFC4477103.1"/>
    <property type="molecule type" value="Genomic_DNA"/>
</dbReference>
<organism evidence="8 9">
    <name type="scientific">Flavobacterium chungangensis</name>
    <dbReference type="NCBI Taxonomy" id="2708132"/>
    <lineage>
        <taxon>Bacteria</taxon>
        <taxon>Pseudomonadati</taxon>
        <taxon>Bacteroidota</taxon>
        <taxon>Flavobacteriia</taxon>
        <taxon>Flavobacteriales</taxon>
        <taxon>Flavobacteriaceae</taxon>
        <taxon>Flavobacterium</taxon>
    </lineage>
</organism>
<dbReference type="InterPro" id="IPR017853">
    <property type="entry name" value="GH"/>
</dbReference>
<dbReference type="InterPro" id="IPR013785">
    <property type="entry name" value="Aldolase_TIM"/>
</dbReference>
<dbReference type="GO" id="GO:0016798">
    <property type="term" value="F:hydrolase activity, acting on glycosyl bonds"/>
    <property type="evidence" value="ECO:0007669"/>
    <property type="project" value="UniProtKB-KW"/>
</dbReference>
<protein>
    <recommendedName>
        <fullName evidence="5">Alpha-galactosidase</fullName>
        <ecNumber evidence="5">3.2.1.22</ecNumber>
    </recommendedName>
    <alternativeName>
        <fullName evidence="5">Melibiase</fullName>
    </alternativeName>
</protein>
<dbReference type="InterPro" id="IPR002241">
    <property type="entry name" value="Glyco_hydro_27"/>
</dbReference>
<proteinExistence type="inferred from homology"/>
<feature type="chain" id="PRO_5045534809" description="Alpha-galactosidase" evidence="6">
    <location>
        <begin position="19"/>
        <end position="410"/>
    </location>
</feature>
<keyword evidence="5" id="KW-1015">Disulfide bond</keyword>
<comment type="similarity">
    <text evidence="1 5">Belongs to the glycosyl hydrolase 27 family.</text>
</comment>
<dbReference type="CDD" id="cd14792">
    <property type="entry name" value="GH27"/>
    <property type="match status" value="1"/>
</dbReference>
<dbReference type="SUPFAM" id="SSF51011">
    <property type="entry name" value="Glycosyl hydrolase domain"/>
    <property type="match status" value="1"/>
</dbReference>
<evidence type="ECO:0000313" key="8">
    <source>
        <dbReference type="EMBL" id="MFC4477103.1"/>
    </source>
</evidence>
<dbReference type="PANTHER" id="PTHR11452:SF75">
    <property type="entry name" value="ALPHA-GALACTOSIDASE MEL1"/>
    <property type="match status" value="1"/>
</dbReference>
<name>A0ABV8ZBQ7_9FLAO</name>
<dbReference type="InterPro" id="IPR041233">
    <property type="entry name" value="Melibiase_C"/>
</dbReference>
<evidence type="ECO:0000256" key="3">
    <source>
        <dbReference type="ARBA" id="ARBA00022801"/>
    </source>
</evidence>
<dbReference type="Pfam" id="PF16499">
    <property type="entry name" value="Melibiase_2"/>
    <property type="match status" value="1"/>
</dbReference>
<dbReference type="Proteomes" id="UP001596003">
    <property type="component" value="Unassembled WGS sequence"/>
</dbReference>
<feature type="signal peptide" evidence="6">
    <location>
        <begin position="1"/>
        <end position="18"/>
    </location>
</feature>
<dbReference type="SUPFAM" id="SSF51445">
    <property type="entry name" value="(Trans)glycosidases"/>
    <property type="match status" value="1"/>
</dbReference>
<evidence type="ECO:0000256" key="5">
    <source>
        <dbReference type="RuleBase" id="RU361168"/>
    </source>
</evidence>
<dbReference type="InterPro" id="IPR000111">
    <property type="entry name" value="Glyco_hydro_27/36_CS"/>
</dbReference>
<dbReference type="PANTHER" id="PTHR11452">
    <property type="entry name" value="ALPHA-GALACTOSIDASE/ALPHA-N-ACETYLGALACTOSAMINIDASE"/>
    <property type="match status" value="1"/>
</dbReference>
<evidence type="ECO:0000256" key="2">
    <source>
        <dbReference type="ARBA" id="ARBA00022729"/>
    </source>
</evidence>
<dbReference type="Gene3D" id="3.20.20.70">
    <property type="entry name" value="Aldolase class I"/>
    <property type="match status" value="1"/>
</dbReference>
<dbReference type="InterPro" id="IPR013780">
    <property type="entry name" value="Glyco_hydro_b"/>
</dbReference>
<dbReference type="RefSeq" id="WP_379796864.1">
    <property type="nucleotide sequence ID" value="NZ_JBHSFY010000004.1"/>
</dbReference>
<dbReference type="PROSITE" id="PS00512">
    <property type="entry name" value="ALPHA_GALACTOSIDASE"/>
    <property type="match status" value="1"/>
</dbReference>
<sequence>MKKIILGFLLSISSFAFSQGNTHKQQGGKFEGLAMTPPMGWNSWNTFATNIDEKLVKETADIMVSSGLAAAGYNYIVLDDGWMTHERDANGDLVPDPEKFPSGMKALIDYVHNKGLKFGLYNCAGTKTCAGYPGTRGYEYQDARFYAKLGIDFLKYDWCNTEGITAKEAYATMSNALKTAGRPIVFSLCEWGDNQPWEWGKPIGNLWRISGDIYPCFDCEFKHPENWSSWGFMKIADMRKDIRKYSGPDHWNDFDMMEVGNEMNDTEDKTHFAMWCMLSSPLFTGNDYRKMSKETLAILTNKELLSVNQDKLGIQGFKSAILDGVEVWVKPLSDGAWAVSFVNRTETSKKVNFDWKKNNIKDADFGYEADFSKTIFKIKDLWENKEIGNTKKAFVAEIASHDVIALKLIP</sequence>
<gene>
    <name evidence="8" type="ORF">ACFO3N_08515</name>
</gene>
<dbReference type="Gene3D" id="2.60.40.1180">
    <property type="entry name" value="Golgi alpha-mannosidase II"/>
    <property type="match status" value="1"/>
</dbReference>
<evidence type="ECO:0000256" key="6">
    <source>
        <dbReference type="SAM" id="SignalP"/>
    </source>
</evidence>
<keyword evidence="3 5" id="KW-0378">Hydrolase</keyword>
<comment type="catalytic activity">
    <reaction evidence="5">
        <text>Hydrolysis of terminal, non-reducing alpha-D-galactose residues in alpha-D-galactosides, including galactose oligosaccharides, galactomannans and galactolipids.</text>
        <dbReference type="EC" id="3.2.1.22"/>
    </reaction>
</comment>
<evidence type="ECO:0000256" key="4">
    <source>
        <dbReference type="ARBA" id="ARBA00023295"/>
    </source>
</evidence>